<evidence type="ECO:0000256" key="1">
    <source>
        <dbReference type="SAM" id="SignalP"/>
    </source>
</evidence>
<gene>
    <name evidence="2" type="ordered locus">Dole_2960</name>
</gene>
<organism evidence="2 3">
    <name type="scientific">Desulfosudis oleivorans (strain DSM 6200 / JCM 39069 / Hxd3)</name>
    <name type="common">Desulfococcus oleovorans</name>
    <dbReference type="NCBI Taxonomy" id="96561"/>
    <lineage>
        <taxon>Bacteria</taxon>
        <taxon>Pseudomonadati</taxon>
        <taxon>Thermodesulfobacteriota</taxon>
        <taxon>Desulfobacteria</taxon>
        <taxon>Desulfobacterales</taxon>
        <taxon>Desulfosudaceae</taxon>
        <taxon>Desulfosudis</taxon>
    </lineage>
</organism>
<dbReference type="RefSeq" id="WP_012176374.1">
    <property type="nucleotide sequence ID" value="NC_009943.1"/>
</dbReference>
<keyword evidence="3" id="KW-1185">Reference proteome</keyword>
<dbReference type="Proteomes" id="UP000008561">
    <property type="component" value="Chromosome"/>
</dbReference>
<feature type="signal peptide" evidence="1">
    <location>
        <begin position="1"/>
        <end position="22"/>
    </location>
</feature>
<dbReference type="KEGG" id="dol:Dole_2960"/>
<protein>
    <submittedName>
        <fullName evidence="2">Uncharacterized protein</fullName>
    </submittedName>
</protein>
<proteinExistence type="predicted"/>
<feature type="chain" id="PRO_5002734776" evidence="1">
    <location>
        <begin position="23"/>
        <end position="429"/>
    </location>
</feature>
<dbReference type="AlphaFoldDB" id="A8ZYZ0"/>
<sequence>MKKLNTLAACFLVIVFAVPAAADTQMTKTLSRVFDPVIVTGQACGLTGRPVAHYGLYAFKDNQLRPVPFQIDEKDKDGLFVLTAGKLAAPDDDSAFDDNDELVFMAMDAGDRLLDRAMLPSGTDACAALEVTDPATREKGWVYLVAFAGPAPEKSAVDYVAYDDDAPSFATRNYSGRFDKDHPVGASEYAFEAGVGGDGEDFIDRIKVRLTMRSMGITLHRSEEDIRVKELGYIDGPVRAVVYSENATPLVLSIGSISTRQYTYYYDSYANFAFAAAFPLRPSLFRAITVDDFKEANGWTFYNSNNPGGHVIDGKMDAADKALDLSPWTWSALTNGKQCFWSVWTAPPGCPIKASLYFNDDAEAEDEIEDDKGELPGIGFDFNTGWDQFNEDSVELRLAHFYTRGYQKGMEMNVRNVFDAPLTVTSTIL</sequence>
<dbReference type="STRING" id="96561.Dole_2960"/>
<dbReference type="HOGENOM" id="CLU_638936_0_0_7"/>
<name>A8ZYZ0_DESOH</name>
<evidence type="ECO:0000313" key="2">
    <source>
        <dbReference type="EMBL" id="ABW68763.1"/>
    </source>
</evidence>
<reference evidence="2 3" key="1">
    <citation type="submission" date="2007-10" db="EMBL/GenBank/DDBJ databases">
        <title>Complete sequence of Desulfococcus oleovorans Hxd3.</title>
        <authorList>
            <consortium name="US DOE Joint Genome Institute"/>
            <person name="Copeland A."/>
            <person name="Lucas S."/>
            <person name="Lapidus A."/>
            <person name="Barry K."/>
            <person name="Glavina del Rio T."/>
            <person name="Dalin E."/>
            <person name="Tice H."/>
            <person name="Pitluck S."/>
            <person name="Kiss H."/>
            <person name="Brettin T."/>
            <person name="Bruce D."/>
            <person name="Detter J.C."/>
            <person name="Han C."/>
            <person name="Schmutz J."/>
            <person name="Larimer F."/>
            <person name="Land M."/>
            <person name="Hauser L."/>
            <person name="Kyrpides N."/>
            <person name="Kim E."/>
            <person name="Wawrik B."/>
            <person name="Richardson P."/>
        </authorList>
    </citation>
    <scope>NUCLEOTIDE SEQUENCE [LARGE SCALE GENOMIC DNA]</scope>
    <source>
        <strain evidence="3">DSM 6200 / JCM 39069 / Hxd3</strain>
    </source>
</reference>
<accession>A8ZYZ0</accession>
<evidence type="ECO:0000313" key="3">
    <source>
        <dbReference type="Proteomes" id="UP000008561"/>
    </source>
</evidence>
<dbReference type="OrthoDB" id="6072119at2"/>
<keyword evidence="1" id="KW-0732">Signal</keyword>
<dbReference type="EMBL" id="CP000859">
    <property type="protein sequence ID" value="ABW68763.1"/>
    <property type="molecule type" value="Genomic_DNA"/>
</dbReference>